<evidence type="ECO:0000313" key="1">
    <source>
        <dbReference type="EMBL" id="AIS52721.1"/>
    </source>
</evidence>
<dbReference type="AlphaFoldDB" id="A0A097ASC5"/>
<gene>
    <name evidence="1" type="ORF">TKV_c15560</name>
</gene>
<accession>A0A097ASC5</accession>
<organism evidence="1 2">
    <name type="scientific">Thermoanaerobacter kivui</name>
    <name type="common">Acetogenium kivui</name>
    <dbReference type="NCBI Taxonomy" id="2325"/>
    <lineage>
        <taxon>Bacteria</taxon>
        <taxon>Bacillati</taxon>
        <taxon>Bacillota</taxon>
        <taxon>Clostridia</taxon>
        <taxon>Thermoanaerobacterales</taxon>
        <taxon>Thermoanaerobacteraceae</taxon>
        <taxon>Thermoanaerobacter</taxon>
    </lineage>
</organism>
<dbReference type="Proteomes" id="UP000029669">
    <property type="component" value="Chromosome"/>
</dbReference>
<proteinExistence type="predicted"/>
<dbReference type="RefSeq" id="WP_236617215.1">
    <property type="nucleotide sequence ID" value="NZ_CP009170.1"/>
</dbReference>
<reference evidence="2" key="1">
    <citation type="journal article" date="2015" name="Genome Announc.">
        <title>Whole-Genome Sequences of 80 Environmental and Clinical Isolates of Burkholderia pseudomallei.</title>
        <authorList>
            <person name="Johnson S.L."/>
            <person name="Baker A.L."/>
            <person name="Chain P.S."/>
            <person name="Currie B.J."/>
            <person name="Daligault H.E."/>
            <person name="Davenport K.W."/>
            <person name="Davis C.B."/>
            <person name="Inglis T.J."/>
            <person name="Kaestli M."/>
            <person name="Koren S."/>
            <person name="Mayo M."/>
            <person name="Merritt A.J."/>
            <person name="Price E.P."/>
            <person name="Sarovich D.S."/>
            <person name="Warner J."/>
            <person name="Rosovitz M.J."/>
        </authorList>
    </citation>
    <scope>NUCLEOTIDE SEQUENCE [LARGE SCALE GENOMIC DNA]</scope>
    <source>
        <strain evidence="2">DSM 2030</strain>
    </source>
</reference>
<sequence length="62" mass="6838">MRVKVHDTATNKLKVNIAIPYNPVKFGLKLGMKFIPSELINAEVNTEEILEAIKTGGRGKNS</sequence>
<dbReference type="HOGENOM" id="CLU_2902831_0_0_9"/>
<evidence type="ECO:0000313" key="2">
    <source>
        <dbReference type="Proteomes" id="UP000029669"/>
    </source>
</evidence>
<dbReference type="STRING" id="2325.TKV_c15560"/>
<dbReference type="EMBL" id="CP009170">
    <property type="protein sequence ID" value="AIS52721.1"/>
    <property type="molecule type" value="Genomic_DNA"/>
</dbReference>
<protein>
    <submittedName>
        <fullName evidence="1">Uncharacterized protein</fullName>
    </submittedName>
</protein>
<dbReference type="KEGG" id="tki:TKV_c15560"/>
<name>A0A097ASC5_THEKI</name>
<keyword evidence="2" id="KW-1185">Reference proteome</keyword>